<feature type="region of interest" description="Disordered" evidence="1">
    <location>
        <begin position="34"/>
        <end position="61"/>
    </location>
</feature>
<keyword evidence="2" id="KW-0732">Signal</keyword>
<accession>A0A8J3A109</accession>
<dbReference type="Pfam" id="PF11162">
    <property type="entry name" value="DUF2946"/>
    <property type="match status" value="1"/>
</dbReference>
<dbReference type="Proteomes" id="UP000621856">
    <property type="component" value="Unassembled WGS sequence"/>
</dbReference>
<proteinExistence type="predicted"/>
<comment type="caution">
    <text evidence="3">The sequence shown here is derived from an EMBL/GenBank/DDBJ whole genome shotgun (WGS) entry which is preliminary data.</text>
</comment>
<dbReference type="EMBL" id="BMGZ01000001">
    <property type="protein sequence ID" value="GGH94690.1"/>
    <property type="molecule type" value="Genomic_DNA"/>
</dbReference>
<evidence type="ECO:0008006" key="7">
    <source>
        <dbReference type="Google" id="ProtNLM"/>
    </source>
</evidence>
<sequence>MKNVGQRILIAIVALILGIGQACACLSHADGSTSDNSAQSNADHSAHGGHHGVMNADHAKTQPGDEPCGHCVAVAAGAVQANLTTPVLTTPPATAILVSKVGPLVPHCYHILRHYRALNWLDPPADTPVSLKIVMRD</sequence>
<reference evidence="4 6" key="2">
    <citation type="submission" date="2020-02" db="EMBL/GenBank/DDBJ databases">
        <title>Genome sequence of Parvularcula flava strain NH6-79.</title>
        <authorList>
            <person name="Abdul Karim M.H."/>
            <person name="Lam M.Q."/>
            <person name="Chen S.J."/>
            <person name="Yahya A."/>
            <person name="Shahir S."/>
            <person name="Shamsir M.S."/>
            <person name="Chong C.S."/>
        </authorList>
    </citation>
    <scope>NUCLEOTIDE SEQUENCE [LARGE SCALE GENOMIC DNA]</scope>
    <source>
        <strain evidence="4 6">NH6-79</strain>
    </source>
</reference>
<evidence type="ECO:0000313" key="5">
    <source>
        <dbReference type="Proteomes" id="UP000621856"/>
    </source>
</evidence>
<name>A0A8J3A109_9PROT</name>
<dbReference type="RefSeq" id="WP_155137985.1">
    <property type="nucleotide sequence ID" value="NZ_BMGZ01000001.1"/>
</dbReference>
<evidence type="ECO:0000313" key="4">
    <source>
        <dbReference type="EMBL" id="NHK27193.1"/>
    </source>
</evidence>
<evidence type="ECO:0000256" key="2">
    <source>
        <dbReference type="SAM" id="SignalP"/>
    </source>
</evidence>
<organism evidence="3 5">
    <name type="scientific">Aquisalinus luteolus</name>
    <dbReference type="NCBI Taxonomy" id="1566827"/>
    <lineage>
        <taxon>Bacteria</taxon>
        <taxon>Pseudomonadati</taxon>
        <taxon>Pseudomonadota</taxon>
        <taxon>Alphaproteobacteria</taxon>
        <taxon>Parvularculales</taxon>
        <taxon>Parvularculaceae</taxon>
        <taxon>Aquisalinus</taxon>
    </lineage>
</organism>
<keyword evidence="6" id="KW-1185">Reference proteome</keyword>
<gene>
    <name evidence="4" type="ORF">FF098_004670</name>
    <name evidence="3" type="ORF">GCM10011355_09470</name>
</gene>
<dbReference type="PROSITE" id="PS51257">
    <property type="entry name" value="PROKAR_LIPOPROTEIN"/>
    <property type="match status" value="1"/>
</dbReference>
<protein>
    <recommendedName>
        <fullName evidence="7">DUF2946 domain-containing protein</fullName>
    </recommendedName>
</protein>
<dbReference type="InterPro" id="IPR021333">
    <property type="entry name" value="DUF2946"/>
</dbReference>
<evidence type="ECO:0000313" key="3">
    <source>
        <dbReference type="EMBL" id="GGH94690.1"/>
    </source>
</evidence>
<dbReference type="Proteomes" id="UP000818603">
    <property type="component" value="Unassembled WGS sequence"/>
</dbReference>
<feature type="compositionally biased region" description="Polar residues" evidence="1">
    <location>
        <begin position="34"/>
        <end position="43"/>
    </location>
</feature>
<feature type="signal peptide" evidence="2">
    <location>
        <begin position="1"/>
        <end position="24"/>
    </location>
</feature>
<feature type="chain" id="PRO_5035221772" description="DUF2946 domain-containing protein" evidence="2">
    <location>
        <begin position="25"/>
        <end position="137"/>
    </location>
</feature>
<dbReference type="EMBL" id="VCJR02000001">
    <property type="protein sequence ID" value="NHK27193.1"/>
    <property type="molecule type" value="Genomic_DNA"/>
</dbReference>
<reference evidence="3" key="1">
    <citation type="journal article" date="2014" name="Int. J. Syst. Evol. Microbiol.">
        <title>Complete genome sequence of Corynebacterium casei LMG S-19264T (=DSM 44701T), isolated from a smear-ripened cheese.</title>
        <authorList>
            <consortium name="US DOE Joint Genome Institute (JGI-PGF)"/>
            <person name="Walter F."/>
            <person name="Albersmeier A."/>
            <person name="Kalinowski J."/>
            <person name="Ruckert C."/>
        </authorList>
    </citation>
    <scope>NUCLEOTIDE SEQUENCE</scope>
    <source>
        <strain evidence="3">CGMCC 1.14984</strain>
    </source>
</reference>
<evidence type="ECO:0000256" key="1">
    <source>
        <dbReference type="SAM" id="MobiDB-lite"/>
    </source>
</evidence>
<evidence type="ECO:0000313" key="6">
    <source>
        <dbReference type="Proteomes" id="UP000818603"/>
    </source>
</evidence>
<dbReference type="AlphaFoldDB" id="A0A8J3A109"/>
<reference evidence="3" key="3">
    <citation type="submission" date="2020-09" db="EMBL/GenBank/DDBJ databases">
        <authorList>
            <person name="Sun Q."/>
            <person name="Zhou Y."/>
        </authorList>
    </citation>
    <scope>NUCLEOTIDE SEQUENCE</scope>
    <source>
        <strain evidence="3">CGMCC 1.14984</strain>
    </source>
</reference>